<gene>
    <name evidence="1" type="ORF">EVAR_26693_1</name>
</gene>
<proteinExistence type="predicted"/>
<comment type="caution">
    <text evidence="1">The sequence shown here is derived from an EMBL/GenBank/DDBJ whole genome shotgun (WGS) entry which is preliminary data.</text>
</comment>
<accession>A0A4C1VM75</accession>
<dbReference type="OrthoDB" id="7489123at2759"/>
<protein>
    <submittedName>
        <fullName evidence="1">Uncharacterized protein</fullName>
    </submittedName>
</protein>
<sequence length="369" mass="40972">MGKSINSDLYYQQLTRLEQEVERKRPESSNKKSPDLAPSDLDLFRSFQNCLAGHTFDCNPDPTSVFDPSSVLRFDPGPSCGSVPIRFHSRPVRNSLPHSAFNSDLATSHNSYLYEAGTYSRGKRATEPSSSRWLPPPMDTRHPRGISGALLASWEGIGFLMEGDRVDGRGREVNGLPELLLTGRKAKAEDVTLDPCSNRRGINKRNLEVPNNNDKGRSRIWALKAAESLTRKSEDLTGIPKLASLATLDDSKPEYETILAKEDADFLRIFELADSIRLDFNNLGYGKESKRTVEHSSNSASSADAGGLISPLPTLSLTQFSGLDQEWLLLIIMFNILVNSRTNLTMGQNLHICCTASQRTERFGTAFKY</sequence>
<keyword evidence="2" id="KW-1185">Reference proteome</keyword>
<organism evidence="1 2">
    <name type="scientific">Eumeta variegata</name>
    <name type="common">Bagworm moth</name>
    <name type="synonym">Eumeta japonica</name>
    <dbReference type="NCBI Taxonomy" id="151549"/>
    <lineage>
        <taxon>Eukaryota</taxon>
        <taxon>Metazoa</taxon>
        <taxon>Ecdysozoa</taxon>
        <taxon>Arthropoda</taxon>
        <taxon>Hexapoda</taxon>
        <taxon>Insecta</taxon>
        <taxon>Pterygota</taxon>
        <taxon>Neoptera</taxon>
        <taxon>Endopterygota</taxon>
        <taxon>Lepidoptera</taxon>
        <taxon>Glossata</taxon>
        <taxon>Ditrysia</taxon>
        <taxon>Tineoidea</taxon>
        <taxon>Psychidae</taxon>
        <taxon>Oiketicinae</taxon>
        <taxon>Eumeta</taxon>
    </lineage>
</organism>
<dbReference type="Proteomes" id="UP000299102">
    <property type="component" value="Unassembled WGS sequence"/>
</dbReference>
<name>A0A4C1VM75_EUMVA</name>
<evidence type="ECO:0000313" key="1">
    <source>
        <dbReference type="EMBL" id="GBP39610.1"/>
    </source>
</evidence>
<dbReference type="AlphaFoldDB" id="A0A4C1VM75"/>
<reference evidence="1 2" key="1">
    <citation type="journal article" date="2019" name="Commun. Biol.">
        <title>The bagworm genome reveals a unique fibroin gene that provides high tensile strength.</title>
        <authorList>
            <person name="Kono N."/>
            <person name="Nakamura H."/>
            <person name="Ohtoshi R."/>
            <person name="Tomita M."/>
            <person name="Numata K."/>
            <person name="Arakawa K."/>
        </authorList>
    </citation>
    <scope>NUCLEOTIDE SEQUENCE [LARGE SCALE GENOMIC DNA]</scope>
</reference>
<evidence type="ECO:0000313" key="2">
    <source>
        <dbReference type="Proteomes" id="UP000299102"/>
    </source>
</evidence>
<dbReference type="EMBL" id="BGZK01000368">
    <property type="protein sequence ID" value="GBP39610.1"/>
    <property type="molecule type" value="Genomic_DNA"/>
</dbReference>